<dbReference type="AlphaFoldDB" id="A0A0G4EX84"/>
<reference evidence="2 3" key="1">
    <citation type="submission" date="2014-11" db="EMBL/GenBank/DDBJ databases">
        <authorList>
            <person name="Zhu J."/>
            <person name="Qi W."/>
            <person name="Song R."/>
        </authorList>
    </citation>
    <scope>NUCLEOTIDE SEQUENCE [LARGE SCALE GENOMIC DNA]</scope>
</reference>
<organism evidence="2 3">
    <name type="scientific">Vitrella brassicaformis (strain CCMP3155)</name>
    <dbReference type="NCBI Taxonomy" id="1169540"/>
    <lineage>
        <taxon>Eukaryota</taxon>
        <taxon>Sar</taxon>
        <taxon>Alveolata</taxon>
        <taxon>Colpodellida</taxon>
        <taxon>Vitrellaceae</taxon>
        <taxon>Vitrella</taxon>
    </lineage>
</organism>
<accession>A0A0G4EX84</accession>
<evidence type="ECO:0000313" key="2">
    <source>
        <dbReference type="EMBL" id="CEM02705.1"/>
    </source>
</evidence>
<dbReference type="InParanoid" id="A0A0G4EX84"/>
<feature type="compositionally biased region" description="Low complexity" evidence="1">
    <location>
        <begin position="85"/>
        <end position="102"/>
    </location>
</feature>
<gene>
    <name evidence="2" type="ORF">Vbra_13742</name>
</gene>
<sequence length="500" mass="53861">MSGGHNNPPWRPDCPSGQSRRPGENASDAFVPAPSHYGYFNPSASAHGVYVYAPPVAVQRGSPAASQAQGTAQAQPPAGPPIGPVPQQSASASASVGGAPQPISTEDSHEEPEGTTGGGKRKRDTDDDQEEEEAQAEGDDLHGVDGNAGGPDGHGGDEIDQVSGGPLSEQMGDGGRGGRMTKHKAQNQRRRRRKTVPAGDRMVMPKPSTAAPEPFPVSQEPREIDQPLPMWGEDGQPTTVNIHREEAPVFGEEDFAAVRTYNLIKSILGGDISLFVYTLADDPGVLCPYLPRGEGTTPPVFSSLITFTVATHLTKRIGGNRTTRTSLAEYAAITMTTKQPDGTLRHFTFEIGFHFEKGGRHHREVLQRYLTLNAFHQLGQLLSAHNYTWFTRKEVSGLATLEKPHLVLYLYYNDGRVPTDLPAPSPGEKGALQPGQNYSSSLATTRGISPVNIRCHVDLLAKFIDAYMGAGKTLWSGCKVPNDAEMLRRRKAKGVKTQTH</sequence>
<protein>
    <submittedName>
        <fullName evidence="2">Uncharacterized protein</fullName>
    </submittedName>
</protein>
<dbReference type="Proteomes" id="UP000041254">
    <property type="component" value="Unassembled WGS sequence"/>
</dbReference>
<evidence type="ECO:0000313" key="3">
    <source>
        <dbReference type="Proteomes" id="UP000041254"/>
    </source>
</evidence>
<dbReference type="VEuPathDB" id="CryptoDB:Vbra_13742"/>
<keyword evidence="3" id="KW-1185">Reference proteome</keyword>
<feature type="compositionally biased region" description="Low complexity" evidence="1">
    <location>
        <begin position="61"/>
        <end position="76"/>
    </location>
</feature>
<evidence type="ECO:0000256" key="1">
    <source>
        <dbReference type="SAM" id="MobiDB-lite"/>
    </source>
</evidence>
<feature type="compositionally biased region" description="Acidic residues" evidence="1">
    <location>
        <begin position="126"/>
        <end position="138"/>
    </location>
</feature>
<proteinExistence type="predicted"/>
<feature type="region of interest" description="Disordered" evidence="1">
    <location>
        <begin position="59"/>
        <end position="220"/>
    </location>
</feature>
<feature type="compositionally biased region" description="Basic residues" evidence="1">
    <location>
        <begin position="179"/>
        <end position="195"/>
    </location>
</feature>
<dbReference type="EMBL" id="CDMY01000333">
    <property type="protein sequence ID" value="CEM02705.1"/>
    <property type="molecule type" value="Genomic_DNA"/>
</dbReference>
<name>A0A0G4EX84_VITBC</name>
<feature type="region of interest" description="Disordered" evidence="1">
    <location>
        <begin position="1"/>
        <end position="43"/>
    </location>
</feature>